<keyword evidence="14" id="KW-1185">Reference proteome</keyword>
<dbReference type="OrthoDB" id="424302at2759"/>
<comment type="catalytic activity">
    <reaction evidence="6">
        <text>N(6)-acetyl-L-lysyl-[protein] + NAD(+) + H2O = 2''-O-acetyl-ADP-D-ribose + nicotinamide + L-lysyl-[protein]</text>
        <dbReference type="Rhea" id="RHEA:43636"/>
        <dbReference type="Rhea" id="RHEA-COMP:9752"/>
        <dbReference type="Rhea" id="RHEA-COMP:10731"/>
        <dbReference type="ChEBI" id="CHEBI:15377"/>
        <dbReference type="ChEBI" id="CHEBI:17154"/>
        <dbReference type="ChEBI" id="CHEBI:29969"/>
        <dbReference type="ChEBI" id="CHEBI:57540"/>
        <dbReference type="ChEBI" id="CHEBI:61930"/>
        <dbReference type="ChEBI" id="CHEBI:83767"/>
        <dbReference type="EC" id="2.3.1.286"/>
    </reaction>
</comment>
<accession>A0A830HDH5</accession>
<feature type="binding site" evidence="9">
    <location>
        <position position="169"/>
    </location>
    <ligand>
        <name>Zn(2+)</name>
        <dbReference type="ChEBI" id="CHEBI:29105"/>
    </ligand>
</feature>
<feature type="region of interest" description="Disordered" evidence="11">
    <location>
        <begin position="324"/>
        <end position="363"/>
    </location>
</feature>
<evidence type="ECO:0000256" key="7">
    <source>
        <dbReference type="PIRSR" id="PIRSR037938-1"/>
    </source>
</evidence>
<comment type="cofactor">
    <cofactor evidence="9">
        <name>Zn(2+)</name>
        <dbReference type="ChEBI" id="CHEBI:29105"/>
    </cofactor>
    <text evidence="9">Binds 1 zinc ion per subunit.</text>
</comment>
<dbReference type="InterPro" id="IPR050134">
    <property type="entry name" value="NAD-dep_sirtuin_deacylases"/>
</dbReference>
<name>A0A830HDH5_9CHLO</name>
<keyword evidence="3 6" id="KW-0479">Metal-binding</keyword>
<dbReference type="InterPro" id="IPR017328">
    <property type="entry name" value="Sirtuin_class_I"/>
</dbReference>
<evidence type="ECO:0000313" key="14">
    <source>
        <dbReference type="Proteomes" id="UP000660262"/>
    </source>
</evidence>
<dbReference type="InterPro" id="IPR026591">
    <property type="entry name" value="Sirtuin_cat_small_dom_sf"/>
</dbReference>
<dbReference type="GO" id="GO:0005634">
    <property type="term" value="C:nucleus"/>
    <property type="evidence" value="ECO:0007669"/>
    <property type="project" value="TreeGrafter"/>
</dbReference>
<feature type="binding site" evidence="8">
    <location>
        <begin position="235"/>
        <end position="236"/>
    </location>
    <ligand>
        <name>NAD(+)</name>
        <dbReference type="ChEBI" id="CHEBI:57540"/>
    </ligand>
</feature>
<evidence type="ECO:0000313" key="13">
    <source>
        <dbReference type="EMBL" id="GHP03127.1"/>
    </source>
</evidence>
<dbReference type="PANTHER" id="PTHR11085:SF6">
    <property type="entry name" value="NAD-DEPENDENT PROTEIN DEACETYLASE SIRTUIN-2"/>
    <property type="match status" value="1"/>
</dbReference>
<feature type="binding site" evidence="8">
    <location>
        <begin position="259"/>
        <end position="261"/>
    </location>
    <ligand>
        <name>NAD(+)</name>
        <dbReference type="ChEBI" id="CHEBI:57540"/>
    </ligand>
</feature>
<dbReference type="Gene3D" id="3.30.1600.10">
    <property type="entry name" value="SIR2/SIRT2 'Small Domain"/>
    <property type="match status" value="1"/>
</dbReference>
<keyword evidence="2 6" id="KW-0808">Transferase</keyword>
<dbReference type="SUPFAM" id="SSF52467">
    <property type="entry name" value="DHS-like NAD/FAD-binding domain"/>
    <property type="match status" value="1"/>
</dbReference>
<evidence type="ECO:0000256" key="9">
    <source>
        <dbReference type="PIRSR" id="PIRSR037938-3"/>
    </source>
</evidence>
<dbReference type="GO" id="GO:0070403">
    <property type="term" value="F:NAD+ binding"/>
    <property type="evidence" value="ECO:0007669"/>
    <property type="project" value="UniProtKB-UniRule"/>
</dbReference>
<sequence length="363" mass="40065">MDASLIQAMLARMGINNDPEGEPPPPPPEPVLASFDLQGVADKIKSGEVKKVVFAVGAGISVSAGISDFRTPGTGLYDNLQQYNLPSPEAIFSIDYFQDRPEAFYTLAKEMWAANDFKPTPAHYLMKLFHEKDMLKRVLTQNIDSLEAKAGIPKKLVVAAHGNFDAATCIETRQKVDVDELKEAVRTDTWQQFNEKHGGLCKPDIVFFGESLPHAFFHALREDLPDADLLIVMGTSLAVQPFASCVDEVSNMTPRVLMNREKVGEASEDLVKIAGWQRARGFLFDGEYQYRDVFVGGDIDASAWRLASLLGWTADLERLVGKTEEAATAEGEEEKRKMKEKGAAHMAEKIAKAEEANSDDVAR</sequence>
<dbReference type="InterPro" id="IPR003000">
    <property type="entry name" value="Sirtuin"/>
</dbReference>
<comment type="similarity">
    <text evidence="1 6">Belongs to the sirtuin family. Class I subfamily.</text>
</comment>
<feature type="active site" description="Proton acceptor" evidence="7">
    <location>
        <position position="161"/>
    </location>
</feature>
<dbReference type="EC" id="2.3.1.286" evidence="6"/>
<dbReference type="InterPro" id="IPR026590">
    <property type="entry name" value="Ssirtuin_cat_dom"/>
</dbReference>
<reference evidence="13" key="1">
    <citation type="submission" date="2020-10" db="EMBL/GenBank/DDBJ databases">
        <title>Unveiling of a novel bifunctional photoreceptor, Dualchrome1, isolated from a cosmopolitan green alga.</title>
        <authorList>
            <person name="Suzuki S."/>
            <person name="Kawachi M."/>
        </authorList>
    </citation>
    <scope>NUCLEOTIDE SEQUENCE</scope>
    <source>
        <strain evidence="13">NIES 2893</strain>
    </source>
</reference>
<dbReference type="EMBL" id="BNJQ01000004">
    <property type="protein sequence ID" value="GHP03127.1"/>
    <property type="molecule type" value="Genomic_DNA"/>
</dbReference>
<dbReference type="PROSITE" id="PS50305">
    <property type="entry name" value="SIRTUIN"/>
    <property type="match status" value="1"/>
</dbReference>
<evidence type="ECO:0000259" key="12">
    <source>
        <dbReference type="PROSITE" id="PS50305"/>
    </source>
</evidence>
<dbReference type="GO" id="GO:0017136">
    <property type="term" value="F:histone deacetylase activity, NAD-dependent"/>
    <property type="evidence" value="ECO:0007669"/>
    <property type="project" value="InterPro"/>
</dbReference>
<feature type="binding site" evidence="8">
    <location>
        <begin position="141"/>
        <end position="144"/>
    </location>
    <ligand>
        <name>NAD(+)</name>
        <dbReference type="ChEBI" id="CHEBI:57540"/>
    </ligand>
</feature>
<evidence type="ECO:0000256" key="1">
    <source>
        <dbReference type="ARBA" id="ARBA00006924"/>
    </source>
</evidence>
<dbReference type="PIRSF" id="PIRSF037938">
    <property type="entry name" value="SIR2_euk"/>
    <property type="match status" value="1"/>
</dbReference>
<evidence type="ECO:0000256" key="4">
    <source>
        <dbReference type="ARBA" id="ARBA00022833"/>
    </source>
</evidence>
<evidence type="ECO:0000256" key="6">
    <source>
        <dbReference type="PIRNR" id="PIRNR037938"/>
    </source>
</evidence>
<keyword evidence="5 6" id="KW-0520">NAD</keyword>
<dbReference type="Pfam" id="PF02146">
    <property type="entry name" value="SIR2"/>
    <property type="match status" value="1"/>
</dbReference>
<dbReference type="Proteomes" id="UP000660262">
    <property type="component" value="Unassembled WGS sequence"/>
</dbReference>
<dbReference type="Gene3D" id="3.40.50.1220">
    <property type="entry name" value="TPP-binding domain"/>
    <property type="match status" value="1"/>
</dbReference>
<feature type="binding site" evidence="8">
    <location>
        <begin position="68"/>
        <end position="70"/>
    </location>
    <ligand>
        <name>NAD(+)</name>
        <dbReference type="ChEBI" id="CHEBI:57540"/>
    </ligand>
</feature>
<evidence type="ECO:0000256" key="8">
    <source>
        <dbReference type="PIRSR" id="PIRSR037938-2"/>
    </source>
</evidence>
<dbReference type="GO" id="GO:0008270">
    <property type="term" value="F:zinc ion binding"/>
    <property type="evidence" value="ECO:0007669"/>
    <property type="project" value="UniProtKB-UniRule"/>
</dbReference>
<proteinExistence type="inferred from homology"/>
<feature type="domain" description="Deacetylase sirtuin-type" evidence="12">
    <location>
        <begin position="30"/>
        <end position="313"/>
    </location>
</feature>
<evidence type="ECO:0000256" key="10">
    <source>
        <dbReference type="PROSITE-ProRule" id="PRU00236"/>
    </source>
</evidence>
<evidence type="ECO:0000256" key="3">
    <source>
        <dbReference type="ARBA" id="ARBA00022723"/>
    </source>
</evidence>
<evidence type="ECO:0000256" key="5">
    <source>
        <dbReference type="ARBA" id="ARBA00023027"/>
    </source>
</evidence>
<comment type="caution">
    <text evidence="10">Lacks conserved residue(s) required for the propagation of feature annotation.</text>
</comment>
<evidence type="ECO:0000256" key="2">
    <source>
        <dbReference type="ARBA" id="ARBA00022679"/>
    </source>
</evidence>
<organism evidence="13 14">
    <name type="scientific">Pycnococcus provasolii</name>
    <dbReference type="NCBI Taxonomy" id="41880"/>
    <lineage>
        <taxon>Eukaryota</taxon>
        <taxon>Viridiplantae</taxon>
        <taxon>Chlorophyta</taxon>
        <taxon>Pseudoscourfieldiophyceae</taxon>
        <taxon>Pseudoscourfieldiales</taxon>
        <taxon>Pycnococcaceae</taxon>
        <taxon>Pycnococcus</taxon>
    </lineage>
</organism>
<keyword evidence="4 6" id="KW-0862">Zinc</keyword>
<dbReference type="PANTHER" id="PTHR11085">
    <property type="entry name" value="NAD-DEPENDENT PROTEIN DEACYLASE SIRTUIN-5, MITOCHONDRIAL-RELATED"/>
    <property type="match status" value="1"/>
</dbReference>
<dbReference type="InterPro" id="IPR029035">
    <property type="entry name" value="DHS-like_NAD/FAD-binding_dom"/>
</dbReference>
<comment type="caution">
    <text evidence="13">The sequence shown here is derived from an EMBL/GenBank/DDBJ whole genome shotgun (WGS) entry which is preliminary data.</text>
</comment>
<gene>
    <name evidence="13" type="ORF">PPROV_000188200</name>
</gene>
<protein>
    <recommendedName>
        <fullName evidence="6">NAD-dependent protein deacetylase</fullName>
        <ecNumber evidence="6">2.3.1.286</ecNumber>
    </recommendedName>
</protein>
<evidence type="ECO:0000256" key="11">
    <source>
        <dbReference type="SAM" id="MobiDB-lite"/>
    </source>
</evidence>
<dbReference type="AlphaFoldDB" id="A0A830HDH5"/>
<feature type="compositionally biased region" description="Basic and acidic residues" evidence="11">
    <location>
        <begin position="333"/>
        <end position="363"/>
    </location>
</feature>